<feature type="region of interest" description="Disordered" evidence="1">
    <location>
        <begin position="1"/>
        <end position="100"/>
    </location>
</feature>
<dbReference type="PANTHER" id="PTHR14303">
    <property type="entry name" value="DNA POLYMERASE DELTA SUBUNIT 4"/>
    <property type="match status" value="1"/>
</dbReference>
<comment type="caution">
    <text evidence="2">The sequence shown here is derived from an EMBL/GenBank/DDBJ whole genome shotgun (WGS) entry which is preliminary data.</text>
</comment>
<dbReference type="GO" id="GO:0003887">
    <property type="term" value="F:DNA-directed DNA polymerase activity"/>
    <property type="evidence" value="ECO:0007669"/>
    <property type="project" value="TreeGrafter"/>
</dbReference>
<feature type="compositionally biased region" description="Basic and acidic residues" evidence="1">
    <location>
        <begin position="53"/>
        <end position="70"/>
    </location>
</feature>
<feature type="compositionally biased region" description="Low complexity" evidence="1">
    <location>
        <begin position="33"/>
        <end position="52"/>
    </location>
</feature>
<dbReference type="Proteomes" id="UP000076874">
    <property type="component" value="Unassembled WGS sequence"/>
</dbReference>
<proteinExistence type="predicted"/>
<dbReference type="GO" id="GO:0006261">
    <property type="term" value="P:DNA-templated DNA replication"/>
    <property type="evidence" value="ECO:0007669"/>
    <property type="project" value="TreeGrafter"/>
</dbReference>
<evidence type="ECO:0000256" key="1">
    <source>
        <dbReference type="SAM" id="MobiDB-lite"/>
    </source>
</evidence>
<accession>A0A167QA28</accession>
<sequence length="226" mass="24421">MPPTTRKTPAHRTPSGGSSGRQATLSFHHRVTKPAAAKHSAKEAAVAALPTAKAEEPKKASAAKKDKAEAETQETETEDDGKVEQAPTPAQEDDDSAKTETDTYPVAVNAAPTCSKAEIEAETEAKAVSDAQIRRYWRGIEAQTVHQQVHQEGVDVGEKVLRYFDVSSHFGPCVGITRKNRWLRAQRLGLAPPIEVLAALQQEEAKGVDNVERSTFDTILNTTTAT</sequence>
<dbReference type="InterPro" id="IPR007218">
    <property type="entry name" value="DNA_pol_delta_4"/>
</dbReference>
<dbReference type="Pfam" id="PF04081">
    <property type="entry name" value="DNA_pol_delta_4"/>
    <property type="match status" value="1"/>
</dbReference>
<evidence type="ECO:0000313" key="2">
    <source>
        <dbReference type="EMBL" id="OAA57447.1"/>
    </source>
</evidence>
<dbReference type="AlphaFoldDB" id="A0A167QA28"/>
<dbReference type="EMBL" id="AZHD01000014">
    <property type="protein sequence ID" value="OAA57447.1"/>
    <property type="molecule type" value="Genomic_DNA"/>
</dbReference>
<organism evidence="2 3">
    <name type="scientific">Niveomyces insectorum RCEF 264</name>
    <dbReference type="NCBI Taxonomy" id="1081102"/>
    <lineage>
        <taxon>Eukaryota</taxon>
        <taxon>Fungi</taxon>
        <taxon>Dikarya</taxon>
        <taxon>Ascomycota</taxon>
        <taxon>Pezizomycotina</taxon>
        <taxon>Sordariomycetes</taxon>
        <taxon>Hypocreomycetidae</taxon>
        <taxon>Hypocreales</taxon>
        <taxon>Cordycipitaceae</taxon>
        <taxon>Niveomyces</taxon>
    </lineage>
</organism>
<dbReference type="GO" id="GO:0043625">
    <property type="term" value="C:delta DNA polymerase complex"/>
    <property type="evidence" value="ECO:0007669"/>
    <property type="project" value="TreeGrafter"/>
</dbReference>
<reference evidence="2 3" key="1">
    <citation type="journal article" date="2016" name="Genome Biol. Evol.">
        <title>Divergent and convergent evolution of fungal pathogenicity.</title>
        <authorList>
            <person name="Shang Y."/>
            <person name="Xiao G."/>
            <person name="Zheng P."/>
            <person name="Cen K."/>
            <person name="Zhan S."/>
            <person name="Wang C."/>
        </authorList>
    </citation>
    <scope>NUCLEOTIDE SEQUENCE [LARGE SCALE GENOMIC DNA]</scope>
    <source>
        <strain evidence="2 3">RCEF 264</strain>
    </source>
</reference>
<name>A0A167QA28_9HYPO</name>
<keyword evidence="3" id="KW-1185">Reference proteome</keyword>
<dbReference type="GO" id="GO:0000731">
    <property type="term" value="P:DNA synthesis involved in DNA repair"/>
    <property type="evidence" value="ECO:0007669"/>
    <property type="project" value="InterPro"/>
</dbReference>
<evidence type="ECO:0000313" key="3">
    <source>
        <dbReference type="Proteomes" id="UP000076874"/>
    </source>
</evidence>
<dbReference type="OrthoDB" id="337486at2759"/>
<gene>
    <name evidence="2" type="ORF">SPI_07106</name>
</gene>
<dbReference type="STRING" id="1081102.A0A167QA28"/>
<protein>
    <submittedName>
        <fullName evidence="2">DNA polymerase delta subunit</fullName>
    </submittedName>
</protein>
<feature type="compositionally biased region" description="Acidic residues" evidence="1">
    <location>
        <begin position="71"/>
        <end position="81"/>
    </location>
</feature>
<dbReference type="PANTHER" id="PTHR14303:SF0">
    <property type="entry name" value="DNA POLYMERASE DELTA SUBUNIT 4"/>
    <property type="match status" value="1"/>
</dbReference>